<evidence type="ECO:0000313" key="4">
    <source>
        <dbReference type="EMBL" id="CAG5114473.1"/>
    </source>
</evidence>
<dbReference type="Gene3D" id="1.10.8.1310">
    <property type="match status" value="1"/>
</dbReference>
<dbReference type="InterPro" id="IPR035969">
    <property type="entry name" value="Rab-GAP_TBC_sf"/>
</dbReference>
<dbReference type="Proteomes" id="UP000678393">
    <property type="component" value="Unassembled WGS sequence"/>
</dbReference>
<keyword evidence="5" id="KW-1185">Reference proteome</keyword>
<evidence type="ECO:0000256" key="2">
    <source>
        <dbReference type="SAM" id="MobiDB-lite"/>
    </source>
</evidence>
<dbReference type="GO" id="GO:0005789">
    <property type="term" value="C:endoplasmic reticulum membrane"/>
    <property type="evidence" value="ECO:0007669"/>
    <property type="project" value="TreeGrafter"/>
</dbReference>
<dbReference type="PANTHER" id="PTHR20913:SF7">
    <property type="entry name" value="RE60063P"/>
    <property type="match status" value="1"/>
</dbReference>
<dbReference type="GO" id="GO:0005096">
    <property type="term" value="F:GTPase activator activity"/>
    <property type="evidence" value="ECO:0007669"/>
    <property type="project" value="UniProtKB-KW"/>
</dbReference>
<dbReference type="InterPro" id="IPR045913">
    <property type="entry name" value="TBC20/Gyp8-like"/>
</dbReference>
<dbReference type="SUPFAM" id="SSF47923">
    <property type="entry name" value="Ypt/Rab-GAP domain of gyp1p"/>
    <property type="match status" value="1"/>
</dbReference>
<dbReference type="EMBL" id="CAJHNH020000001">
    <property type="protein sequence ID" value="CAG5114473.1"/>
    <property type="molecule type" value="Genomic_DNA"/>
</dbReference>
<accession>A0A8S3YBA2</accession>
<dbReference type="PANTHER" id="PTHR20913">
    <property type="entry name" value="TBC1 DOMAIN FAMILY MEMBER 20/GTPASE"/>
    <property type="match status" value="1"/>
</dbReference>
<evidence type="ECO:0000313" key="5">
    <source>
        <dbReference type="Proteomes" id="UP000678393"/>
    </source>
</evidence>
<organism evidence="4 5">
    <name type="scientific">Candidula unifasciata</name>
    <dbReference type="NCBI Taxonomy" id="100452"/>
    <lineage>
        <taxon>Eukaryota</taxon>
        <taxon>Metazoa</taxon>
        <taxon>Spiralia</taxon>
        <taxon>Lophotrochozoa</taxon>
        <taxon>Mollusca</taxon>
        <taxon>Gastropoda</taxon>
        <taxon>Heterobranchia</taxon>
        <taxon>Euthyneura</taxon>
        <taxon>Panpulmonata</taxon>
        <taxon>Eupulmonata</taxon>
        <taxon>Stylommatophora</taxon>
        <taxon>Helicina</taxon>
        <taxon>Helicoidea</taxon>
        <taxon>Geomitridae</taxon>
        <taxon>Candidula</taxon>
    </lineage>
</organism>
<protein>
    <recommendedName>
        <fullName evidence="3">Rab-GAP TBC domain-containing protein</fullName>
    </recommendedName>
</protein>
<feature type="domain" description="Rab-GAP TBC" evidence="3">
    <location>
        <begin position="99"/>
        <end position="187"/>
    </location>
</feature>
<dbReference type="InterPro" id="IPR000195">
    <property type="entry name" value="Rab-GAP-TBC_dom"/>
</dbReference>
<feature type="region of interest" description="Disordered" evidence="2">
    <location>
        <begin position="30"/>
        <end position="50"/>
    </location>
</feature>
<dbReference type="GO" id="GO:0006888">
    <property type="term" value="P:endoplasmic reticulum to Golgi vesicle-mediated transport"/>
    <property type="evidence" value="ECO:0007669"/>
    <property type="project" value="TreeGrafter"/>
</dbReference>
<name>A0A8S3YBA2_9EUPU</name>
<sequence>MTEQLKCESGADVGQDLTLLCEETQVASVSEQFQDSDSETAHSESSDVEESNGFQKVKLTIVSKGSKEKLKIALIRAALESDPVDVASLRKLAISPGGLVNKNMRQRVWPLLINANTTNITPKPSQEEMESMTKTYSQVVMDVNRSSSRFPPGIDDHVRMSMKDKLVDLIMRVMLKHQQLRYYQRIS</sequence>
<gene>
    <name evidence="4" type="ORF">CUNI_LOCUS31</name>
</gene>
<evidence type="ECO:0000259" key="3">
    <source>
        <dbReference type="PROSITE" id="PS50086"/>
    </source>
</evidence>
<proteinExistence type="predicted"/>
<comment type="caution">
    <text evidence="4">The sequence shown here is derived from an EMBL/GenBank/DDBJ whole genome shotgun (WGS) entry which is preliminary data.</text>
</comment>
<dbReference type="OrthoDB" id="206700at2759"/>
<keyword evidence="1" id="KW-0343">GTPase activation</keyword>
<evidence type="ECO:0000256" key="1">
    <source>
        <dbReference type="ARBA" id="ARBA00022468"/>
    </source>
</evidence>
<dbReference type="AlphaFoldDB" id="A0A8S3YBA2"/>
<dbReference type="PROSITE" id="PS50086">
    <property type="entry name" value="TBC_RABGAP"/>
    <property type="match status" value="1"/>
</dbReference>
<reference evidence="4" key="1">
    <citation type="submission" date="2021-04" db="EMBL/GenBank/DDBJ databases">
        <authorList>
            <consortium name="Molecular Ecology Group"/>
        </authorList>
    </citation>
    <scope>NUCLEOTIDE SEQUENCE</scope>
</reference>